<evidence type="ECO:0000256" key="1">
    <source>
        <dbReference type="ARBA" id="ARBA00023015"/>
    </source>
</evidence>
<dbReference type="Gene3D" id="1.10.260.40">
    <property type="entry name" value="lambda repressor-like DNA-binding domains"/>
    <property type="match status" value="1"/>
</dbReference>
<dbReference type="RefSeq" id="WP_040063330.1">
    <property type="nucleotide sequence ID" value="NZ_JXDG01000003.1"/>
</dbReference>
<evidence type="ECO:0008006" key="6">
    <source>
        <dbReference type="Google" id="ProtNLM"/>
    </source>
</evidence>
<evidence type="ECO:0000313" key="4">
    <source>
        <dbReference type="EMBL" id="KIH85953.1"/>
    </source>
</evidence>
<evidence type="ECO:0000256" key="3">
    <source>
        <dbReference type="ARBA" id="ARBA00023163"/>
    </source>
</evidence>
<dbReference type="PANTHER" id="PTHR36511">
    <property type="entry name" value="MERR FAMILY BACTERIAL REGULATORY PROTEIN"/>
    <property type="match status" value="1"/>
</dbReference>
<keyword evidence="5" id="KW-1185">Reference proteome</keyword>
<dbReference type="AlphaFoldDB" id="A0A0C2F4G1"/>
<dbReference type="STRING" id="226910.UCMB321_0320"/>
<keyword evidence="3" id="KW-0804">Transcription</keyword>
<keyword evidence="1" id="KW-0805">Transcription regulation</keyword>
<keyword evidence="2" id="KW-0238">DNA-binding</keyword>
<dbReference type="PATRIC" id="fig|226910.6.peg.321"/>
<dbReference type="SUPFAM" id="SSF47413">
    <property type="entry name" value="lambda repressor-like DNA-binding domains"/>
    <property type="match status" value="1"/>
</dbReference>
<sequence>MKRDIFAELVEGFDALADERQGKVTLRTHKIQLNKLQPISADELVAIRTQLKLSRAVFALYLRTNTRTLENWEQGRARPNAQATTLIRLVEKYPETVERLASLT</sequence>
<comment type="caution">
    <text evidence="4">The sequence shown here is derived from an EMBL/GenBank/DDBJ whole genome shotgun (WGS) entry which is preliminary data.</text>
</comment>
<reference evidence="4 5" key="1">
    <citation type="submission" date="2015-01" db="EMBL/GenBank/DDBJ databases">
        <title>Complete genome of Pseudomonas batumici UCM B-321 producer of the batumin antibiotic with strong antistaphilococcal and potential anticancer activity.</title>
        <authorList>
            <person name="Klochko V.V."/>
            <person name="Zelena L.B."/>
            <person name="Elena K.A."/>
            <person name="Reva O.N."/>
        </authorList>
    </citation>
    <scope>NUCLEOTIDE SEQUENCE [LARGE SCALE GENOMIC DNA]</scope>
    <source>
        <strain evidence="4 5">UCM B-321</strain>
    </source>
</reference>
<proteinExistence type="predicted"/>
<name>A0A0C2F4G1_9PSED</name>
<dbReference type="InterPro" id="IPR010982">
    <property type="entry name" value="Lambda_DNA-bd_dom_sf"/>
</dbReference>
<evidence type="ECO:0000313" key="5">
    <source>
        <dbReference type="Proteomes" id="UP000031535"/>
    </source>
</evidence>
<accession>A0A0C2F4G1</accession>
<organism evidence="4 5">
    <name type="scientific">Pseudomonas batumici</name>
    <dbReference type="NCBI Taxonomy" id="226910"/>
    <lineage>
        <taxon>Bacteria</taxon>
        <taxon>Pseudomonadati</taxon>
        <taxon>Pseudomonadota</taxon>
        <taxon>Gammaproteobacteria</taxon>
        <taxon>Pseudomonadales</taxon>
        <taxon>Pseudomonadaceae</taxon>
        <taxon>Pseudomonas</taxon>
    </lineage>
</organism>
<gene>
    <name evidence="4" type="ORF">UCMB321_0320</name>
</gene>
<dbReference type="Proteomes" id="UP000031535">
    <property type="component" value="Unassembled WGS sequence"/>
</dbReference>
<evidence type="ECO:0000256" key="2">
    <source>
        <dbReference type="ARBA" id="ARBA00023125"/>
    </source>
</evidence>
<dbReference type="PANTHER" id="PTHR36511:SF3">
    <property type="entry name" value="ANTITOXIN HIGA-2"/>
    <property type="match status" value="1"/>
</dbReference>
<protein>
    <recommendedName>
        <fullName evidence="6">Transcriptional regulator</fullName>
    </recommendedName>
</protein>
<dbReference type="EMBL" id="JXDG01000003">
    <property type="protein sequence ID" value="KIH85953.1"/>
    <property type="molecule type" value="Genomic_DNA"/>
</dbReference>
<dbReference type="GO" id="GO:0003677">
    <property type="term" value="F:DNA binding"/>
    <property type="evidence" value="ECO:0007669"/>
    <property type="project" value="UniProtKB-KW"/>
</dbReference>
<dbReference type="InterPro" id="IPR052359">
    <property type="entry name" value="HTH-type_reg/antitoxin"/>
</dbReference>
<dbReference type="OrthoDB" id="9799384at2"/>